<dbReference type="AlphaFoldDB" id="A0A498QC66"/>
<evidence type="ECO:0000256" key="2">
    <source>
        <dbReference type="SAM" id="SignalP"/>
    </source>
</evidence>
<dbReference type="EMBL" id="UPHQ01000185">
    <property type="protein sequence ID" value="VBA41410.1"/>
    <property type="molecule type" value="Genomic_DNA"/>
</dbReference>
<feature type="compositionally biased region" description="Pro residues" evidence="1">
    <location>
        <begin position="114"/>
        <end position="133"/>
    </location>
</feature>
<keyword evidence="3" id="KW-0675">Receptor</keyword>
<feature type="compositionally biased region" description="Low complexity" evidence="1">
    <location>
        <begin position="51"/>
        <end position="63"/>
    </location>
</feature>
<reference evidence="3 4" key="1">
    <citation type="submission" date="2018-09" db="EMBL/GenBank/DDBJ databases">
        <authorList>
            <person name="Tagini F."/>
        </authorList>
    </citation>
    <scope>NUCLEOTIDE SEQUENCE [LARGE SCALE GENOMIC DNA]</scope>
    <source>
        <strain evidence="3 4">MK13</strain>
    </source>
</reference>
<dbReference type="OrthoDB" id="4752589at2"/>
<proteinExistence type="predicted"/>
<feature type="signal peptide" evidence="2">
    <location>
        <begin position="1"/>
        <end position="36"/>
    </location>
</feature>
<sequence length="164" mass="16529">MNGIVASGVRGTMMKIALAAALVALPVAGVTVPANATPGSGRALAPPVLLDDPNPGDPSGPDAPTSPNDPRCIQTPLNPICHGGPYYQGPPTGPDDPQCARMPGDGVCAGGPYAPKPMEPVAPPMDTAPPPEAPRVDAPQLPEAPRVDAPQLPEMHFPSAPGHI</sequence>
<keyword evidence="2" id="KW-0732">Signal</keyword>
<dbReference type="RefSeq" id="WP_136625723.1">
    <property type="nucleotide sequence ID" value="NZ_UPHQ01000185.1"/>
</dbReference>
<protein>
    <submittedName>
        <fullName evidence="3">IgA FC receptor</fullName>
    </submittedName>
</protein>
<name>A0A498QC66_9MYCO</name>
<evidence type="ECO:0000313" key="4">
    <source>
        <dbReference type="Proteomes" id="UP000267289"/>
    </source>
</evidence>
<dbReference type="Proteomes" id="UP000267289">
    <property type="component" value="Unassembled WGS sequence"/>
</dbReference>
<gene>
    <name evidence="3" type="primary">bag</name>
    <name evidence="3" type="ORF">LAUMK13_03545</name>
</gene>
<accession>A0A498QC66</accession>
<feature type="chain" id="PRO_5019728434" evidence="2">
    <location>
        <begin position="37"/>
        <end position="164"/>
    </location>
</feature>
<keyword evidence="4" id="KW-1185">Reference proteome</keyword>
<evidence type="ECO:0000313" key="3">
    <source>
        <dbReference type="EMBL" id="VBA41410.1"/>
    </source>
</evidence>
<organism evidence="3 4">
    <name type="scientific">Mycobacterium innocens</name>
    <dbReference type="NCBI Taxonomy" id="2341083"/>
    <lineage>
        <taxon>Bacteria</taxon>
        <taxon>Bacillati</taxon>
        <taxon>Actinomycetota</taxon>
        <taxon>Actinomycetes</taxon>
        <taxon>Mycobacteriales</taxon>
        <taxon>Mycobacteriaceae</taxon>
        <taxon>Mycobacterium</taxon>
    </lineage>
</organism>
<feature type="region of interest" description="Disordered" evidence="1">
    <location>
        <begin position="37"/>
        <end position="164"/>
    </location>
</feature>
<evidence type="ECO:0000256" key="1">
    <source>
        <dbReference type="SAM" id="MobiDB-lite"/>
    </source>
</evidence>